<gene>
    <name evidence="5" type="ORF">CLV54_0117</name>
</gene>
<keyword evidence="2 5" id="KW-0238">DNA-binding</keyword>
<protein>
    <submittedName>
        <fullName evidence="5">DNA-binding LacI/PurR family transcriptional regulator</fullName>
    </submittedName>
</protein>
<dbReference type="InterPro" id="IPR000843">
    <property type="entry name" value="HTH_LacI"/>
</dbReference>
<dbReference type="CDD" id="cd01392">
    <property type="entry name" value="HTH_LacI"/>
    <property type="match status" value="1"/>
</dbReference>
<organism evidence="5 6">
    <name type="scientific">Compostimonas suwonensis</name>
    <dbReference type="NCBI Taxonomy" id="1048394"/>
    <lineage>
        <taxon>Bacteria</taxon>
        <taxon>Bacillati</taxon>
        <taxon>Actinomycetota</taxon>
        <taxon>Actinomycetes</taxon>
        <taxon>Micrococcales</taxon>
        <taxon>Microbacteriaceae</taxon>
        <taxon>Compostimonas</taxon>
    </lineage>
</organism>
<sequence>MADVGARAGVTARTVSNVLSGSIAVRPETRDRVLRAVDELGYRLNTSARSLRTGRTGSITLAIPDLGIDYFSDLASRIMAEAERHGWAVVIEQTGARRATELAILSGAQRQHSDGLIFQPHALGPGDERHLIGNDRLVILGDRIFHAPVDHVTMANTEAAAMATSYLLDRGRRRIAAIGTNPDVSTVSAASLRLDGYRQALTAAGLPVRDDYVVVAQDWHLRDGAAGMARLLALPEPPDAVFCFNDTLAFGALHALAARGLRAPDDIALIGFDNVPMAEFSVPALTTVEPGTGEIAKHAVDLLAARVEGRAGEPTEFFADFSLVVRRSA</sequence>
<dbReference type="InterPro" id="IPR010982">
    <property type="entry name" value="Lambda_DNA-bd_dom_sf"/>
</dbReference>
<reference evidence="5 6" key="1">
    <citation type="submission" date="2017-11" db="EMBL/GenBank/DDBJ databases">
        <title>Genomic Encyclopedia of Archaeal and Bacterial Type Strains, Phase II (KMG-II): From Individual Species to Whole Genera.</title>
        <authorList>
            <person name="Goeker M."/>
        </authorList>
    </citation>
    <scope>NUCLEOTIDE SEQUENCE [LARGE SCALE GENOMIC DNA]</scope>
    <source>
        <strain evidence="5 6">DSM 25625</strain>
    </source>
</reference>
<dbReference type="Gene3D" id="3.40.50.2300">
    <property type="match status" value="2"/>
</dbReference>
<dbReference type="PROSITE" id="PS50932">
    <property type="entry name" value="HTH_LACI_2"/>
    <property type="match status" value="1"/>
</dbReference>
<dbReference type="AlphaFoldDB" id="A0A2M9C3H4"/>
<keyword evidence="3" id="KW-0804">Transcription</keyword>
<name>A0A2M9C3H4_9MICO</name>
<keyword evidence="6" id="KW-1185">Reference proteome</keyword>
<dbReference type="SUPFAM" id="SSF47413">
    <property type="entry name" value="lambda repressor-like DNA-binding domains"/>
    <property type="match status" value="1"/>
</dbReference>
<accession>A0A2M9C3H4</accession>
<dbReference type="SUPFAM" id="SSF53822">
    <property type="entry name" value="Periplasmic binding protein-like I"/>
    <property type="match status" value="1"/>
</dbReference>
<comment type="caution">
    <text evidence="5">The sequence shown here is derived from an EMBL/GenBank/DDBJ whole genome shotgun (WGS) entry which is preliminary data.</text>
</comment>
<dbReference type="GO" id="GO:0003700">
    <property type="term" value="F:DNA-binding transcription factor activity"/>
    <property type="evidence" value="ECO:0007669"/>
    <property type="project" value="TreeGrafter"/>
</dbReference>
<dbReference type="EMBL" id="PGFB01000001">
    <property type="protein sequence ID" value="PJJ65090.1"/>
    <property type="molecule type" value="Genomic_DNA"/>
</dbReference>
<dbReference type="Gene3D" id="1.10.260.40">
    <property type="entry name" value="lambda repressor-like DNA-binding domains"/>
    <property type="match status" value="1"/>
</dbReference>
<evidence type="ECO:0000313" key="5">
    <source>
        <dbReference type="EMBL" id="PJJ65090.1"/>
    </source>
</evidence>
<dbReference type="CDD" id="cd06267">
    <property type="entry name" value="PBP1_LacI_sugar_binding-like"/>
    <property type="match status" value="1"/>
</dbReference>
<evidence type="ECO:0000313" key="6">
    <source>
        <dbReference type="Proteomes" id="UP000230161"/>
    </source>
</evidence>
<evidence type="ECO:0000256" key="2">
    <source>
        <dbReference type="ARBA" id="ARBA00023125"/>
    </source>
</evidence>
<dbReference type="Pfam" id="PF13377">
    <property type="entry name" value="Peripla_BP_3"/>
    <property type="match status" value="1"/>
</dbReference>
<evidence type="ECO:0000256" key="1">
    <source>
        <dbReference type="ARBA" id="ARBA00023015"/>
    </source>
</evidence>
<dbReference type="Proteomes" id="UP000230161">
    <property type="component" value="Unassembled WGS sequence"/>
</dbReference>
<dbReference type="PANTHER" id="PTHR30146:SF153">
    <property type="entry name" value="LACTOSE OPERON REPRESSOR"/>
    <property type="match status" value="1"/>
</dbReference>
<dbReference type="GO" id="GO:0000976">
    <property type="term" value="F:transcription cis-regulatory region binding"/>
    <property type="evidence" value="ECO:0007669"/>
    <property type="project" value="TreeGrafter"/>
</dbReference>
<evidence type="ECO:0000259" key="4">
    <source>
        <dbReference type="PROSITE" id="PS50932"/>
    </source>
</evidence>
<dbReference type="SMART" id="SM00354">
    <property type="entry name" value="HTH_LACI"/>
    <property type="match status" value="1"/>
</dbReference>
<evidence type="ECO:0000256" key="3">
    <source>
        <dbReference type="ARBA" id="ARBA00023163"/>
    </source>
</evidence>
<dbReference type="Pfam" id="PF00356">
    <property type="entry name" value="LacI"/>
    <property type="match status" value="1"/>
</dbReference>
<feature type="domain" description="HTH lacI-type" evidence="4">
    <location>
        <begin position="1"/>
        <end position="53"/>
    </location>
</feature>
<proteinExistence type="predicted"/>
<dbReference type="InterPro" id="IPR046335">
    <property type="entry name" value="LacI/GalR-like_sensor"/>
</dbReference>
<dbReference type="PANTHER" id="PTHR30146">
    <property type="entry name" value="LACI-RELATED TRANSCRIPTIONAL REPRESSOR"/>
    <property type="match status" value="1"/>
</dbReference>
<keyword evidence="1" id="KW-0805">Transcription regulation</keyword>
<dbReference type="InterPro" id="IPR028082">
    <property type="entry name" value="Peripla_BP_I"/>
</dbReference>